<proteinExistence type="predicted"/>
<name>A0ABV0BFF6_9SPHN</name>
<accession>A0ABV0BFF6</accession>
<feature type="domain" description="ATP-grasp" evidence="1">
    <location>
        <begin position="139"/>
        <end position="279"/>
    </location>
</feature>
<dbReference type="Pfam" id="PF14243">
    <property type="entry name" value="R2K_3"/>
    <property type="match status" value="1"/>
</dbReference>
<evidence type="ECO:0000313" key="3">
    <source>
        <dbReference type="Proteomes" id="UP001427805"/>
    </source>
</evidence>
<gene>
    <name evidence="2" type="ORF">TPR58_22660</name>
</gene>
<evidence type="ECO:0000259" key="1">
    <source>
        <dbReference type="Pfam" id="PF14243"/>
    </source>
</evidence>
<keyword evidence="3" id="KW-1185">Reference proteome</keyword>
<dbReference type="RefSeq" id="WP_346249042.1">
    <property type="nucleotide sequence ID" value="NZ_JBDIZK010000023.1"/>
</dbReference>
<dbReference type="InterPro" id="IPR025643">
    <property type="entry name" value="R2K_3"/>
</dbReference>
<comment type="caution">
    <text evidence="2">The sequence shown here is derived from an EMBL/GenBank/DDBJ whole genome shotgun (WGS) entry which is preliminary data.</text>
</comment>
<organism evidence="2 3">
    <name type="scientific">Sphingomonas rustica</name>
    <dbReference type="NCBI Taxonomy" id="3103142"/>
    <lineage>
        <taxon>Bacteria</taxon>
        <taxon>Pseudomonadati</taxon>
        <taxon>Pseudomonadota</taxon>
        <taxon>Alphaproteobacteria</taxon>
        <taxon>Sphingomonadales</taxon>
        <taxon>Sphingomonadaceae</taxon>
        <taxon>Sphingomonas</taxon>
    </lineage>
</organism>
<dbReference type="Proteomes" id="UP001427805">
    <property type="component" value="Unassembled WGS sequence"/>
</dbReference>
<sequence length="295" mass="32180">MPRPYAIFCSDPLDPRKIEPDFAAEAEIAEAAGFTLVRLDHDQLDHRIDAGAALRKARFDEPGKAIYRGWMLSAQAYAALHAGLLDRGIELITTPAHYDACHHAPGSYDCLSSWMPRMAWLGIDEIDDRTRIDATLASFGGSPLVIKDWVKSQAAGYWHEACYIADASEPAGALRVLHRFRELQGDSLVGGIVFKTHIPLVPHGSLAHEYRAFVVGGRSVGCWPRSEAAAELGGPPSEMVDQIAVRMPGIFASADFGQDLDGRWWLLEVGDGQVSGLPVPEAALPIFTALRSLIR</sequence>
<protein>
    <submittedName>
        <fullName evidence="2">ATP-grasp domain-containing protein</fullName>
    </submittedName>
</protein>
<reference evidence="2 3" key="1">
    <citation type="submission" date="2024-05" db="EMBL/GenBank/DDBJ databases">
        <title>Sphingomonas sp. HF-S3 16S ribosomal RNA gene Genome sequencing and assembly.</title>
        <authorList>
            <person name="Lee H."/>
        </authorList>
    </citation>
    <scope>NUCLEOTIDE SEQUENCE [LARGE SCALE GENOMIC DNA]</scope>
    <source>
        <strain evidence="2 3">HF-S3</strain>
    </source>
</reference>
<evidence type="ECO:0000313" key="2">
    <source>
        <dbReference type="EMBL" id="MEN3749992.1"/>
    </source>
</evidence>
<dbReference type="EMBL" id="JBDIZK010000023">
    <property type="protein sequence ID" value="MEN3749992.1"/>
    <property type="molecule type" value="Genomic_DNA"/>
</dbReference>